<dbReference type="CDD" id="cd00041">
    <property type="entry name" value="CUB"/>
    <property type="match status" value="4"/>
</dbReference>
<dbReference type="Pfam" id="PF04389">
    <property type="entry name" value="Peptidase_M28"/>
    <property type="match status" value="1"/>
</dbReference>
<proteinExistence type="predicted"/>
<dbReference type="InterPro" id="IPR007484">
    <property type="entry name" value="Peptidase_M28"/>
</dbReference>
<comment type="caution">
    <text evidence="6">The sequence shown here is derived from an EMBL/GenBank/DDBJ whole genome shotgun (WGS) entry which is preliminary data.</text>
</comment>
<dbReference type="EMBL" id="QUSZ01004538">
    <property type="protein sequence ID" value="RHY13781.1"/>
    <property type="molecule type" value="Genomic_DNA"/>
</dbReference>
<feature type="region of interest" description="Disordered" evidence="3">
    <location>
        <begin position="653"/>
        <end position="689"/>
    </location>
</feature>
<dbReference type="Proteomes" id="UP000265427">
    <property type="component" value="Unassembled WGS sequence"/>
</dbReference>
<feature type="domain" description="CUB" evidence="5">
    <location>
        <begin position="1267"/>
        <end position="1384"/>
    </location>
</feature>
<organism evidence="6 7">
    <name type="scientific">Aphanomyces astaci</name>
    <name type="common">Crayfish plague agent</name>
    <dbReference type="NCBI Taxonomy" id="112090"/>
    <lineage>
        <taxon>Eukaryota</taxon>
        <taxon>Sar</taxon>
        <taxon>Stramenopiles</taxon>
        <taxon>Oomycota</taxon>
        <taxon>Saprolegniomycetes</taxon>
        <taxon>Saprolegniales</taxon>
        <taxon>Verrucalvaceae</taxon>
        <taxon>Aphanomyces</taxon>
    </lineage>
</organism>
<protein>
    <recommendedName>
        <fullName evidence="5">CUB domain-containing protein</fullName>
    </recommendedName>
</protein>
<feature type="compositionally biased region" description="Low complexity" evidence="3">
    <location>
        <begin position="653"/>
        <end position="685"/>
    </location>
</feature>
<evidence type="ECO:0000256" key="4">
    <source>
        <dbReference type="SAM" id="SignalP"/>
    </source>
</evidence>
<name>A0A397B5M9_APHAT</name>
<dbReference type="InterPro" id="IPR000859">
    <property type="entry name" value="CUB_dom"/>
</dbReference>
<keyword evidence="2" id="KW-1015">Disulfide bond</keyword>
<evidence type="ECO:0000256" key="2">
    <source>
        <dbReference type="ARBA" id="ARBA00023157"/>
    </source>
</evidence>
<dbReference type="VEuPathDB" id="FungiDB:H257_13135"/>
<keyword evidence="1" id="KW-0677">Repeat</keyword>
<dbReference type="Gene3D" id="3.40.630.10">
    <property type="entry name" value="Zn peptidases"/>
    <property type="match status" value="1"/>
</dbReference>
<dbReference type="VEuPathDB" id="FungiDB:H257_13134"/>
<dbReference type="PROSITE" id="PS01180">
    <property type="entry name" value="CUB"/>
    <property type="match status" value="1"/>
</dbReference>
<feature type="signal peptide" evidence="4">
    <location>
        <begin position="1"/>
        <end position="20"/>
    </location>
</feature>
<reference evidence="6 7" key="1">
    <citation type="submission" date="2018-08" db="EMBL/GenBank/DDBJ databases">
        <title>Aphanomyces genome sequencing and annotation.</title>
        <authorList>
            <person name="Minardi D."/>
            <person name="Oidtmann B."/>
            <person name="Van Der Giezen M."/>
            <person name="Studholme D.J."/>
        </authorList>
    </citation>
    <scope>NUCLEOTIDE SEQUENCE [LARGE SCALE GENOMIC DNA]</scope>
    <source>
        <strain evidence="6 7">Kv</strain>
    </source>
</reference>
<keyword evidence="4" id="KW-0732">Signal</keyword>
<dbReference type="InterPro" id="IPR035914">
    <property type="entry name" value="Sperma_CUB_dom_sf"/>
</dbReference>
<evidence type="ECO:0000313" key="7">
    <source>
        <dbReference type="Proteomes" id="UP000265427"/>
    </source>
</evidence>
<sequence length="1888" mass="203113">MYFRPWVALLIASAASRTYAVDLFSRLDEAIAQVPDDTLLTVVPSLLQAEGTLMNLPPSLEAHVVVEDAGGKPETYIYVNYTYHDGVVPLDENAAFEAVVKCTDHSLRLKLNQCATLPFGPGQVLIHKGLKCDGQADYALGVRVLSVDIVEMEPAPSTSCDLHLTTEQVAGSDIFANQEFRVVTRAFKNLVEDTADKQAVMATTTIAPAMSRRRELNWMQTKTNDLLDMAWNVASSKYQSIVHEMPIYSSDGCIIKCRDCYVGFNVASIDSSFSITDLLKMEVTVTGHVRLAFVLNAPDMCKKRITLPLIGTGRPVGFSIDTSFGSLEYASELGVEFVIDLQASTSSEYVYVYDARIDAFTFGMSYLGGPFSKRQITTTSDTTWPDWLKVNGQVGLRPVISANATASVSLWFFSKSASVVASAALEMYIRASMKVTTSAALPLPALSTAALDSTSLVKGGVCNIPHVFEYDVFVGTVAKINVNICGSDYVDKVLFFWEKSIISGCWATFPSAPIPVTTTTTLAPPITTTTTVPPSVATTTTLSPVTNSPSLGGDRIDYTFVAPDTYPPNANVFWSFECSSSTSFVSVTFTQFDLERNYDFVEISLDGGKFTGNAIPPGPIIVNVDAKVHFTSDSTQGQSGFVLEYTCIFPDTTPSPTTTTPSPTTTTLSPTTTTTVAPTTTTTTAPPTPTVAARGTIDYSFVDPLTYEDNKDVRWNFTCPSESLLVNVTFTKLDLEDTYDFVRITGGFGWNFTGRLLPTEPITVPANAEVRFTSDGSQGRTGFVLNYVCLSTFPLTTPAPSSRSGRIDYSFTSPAVYDNSVQLHWPFVCPSNETSVNVTFVQLDVETNFDFVFLGGTSNRYTGNVVPLGNVILGADAQVYFTSDRSIGGSGFVLDYECFSIVVPPIVDDATHAGVVGSNTTVQNGTVRIDYSFAAPLTYANNLNVTWQLVCSSTEETLVSVTFALVDLETNFDVIRIGSPVAATITGNTSPAPFVVAANSMMAFTSDGSVGRSGFILDYTCHTGAWLDPVMTTNNSTSPSNQTNSTADRAIDYSFEPPSVYANNVNRNWTLTCPSNTPVATVVFSKLDVENNFDFVTIGGFGGGRFTGTVLPPVVVTSGNASVVFTSDASVGRTGFALVYDCLADRLATAANTTTTTTTQPASPSAPASVIINVTSDVIDFSVEPPNTYGPNLNKSWVLACPPLASHVIVILTKLGLENGFDYLRFSGYNFTGNVLPSPFNVDANSTVWLTSDGSIGGIGFTLNYTCTAAVAPEALVPTMAPNAPSPSGGRRIDYSFVYPNVYGDNLNLNWILSCPSNASSLVTVTFTTFDLEIGYDYLTVPGAGRFTGNLLPPTATVSAGTVIVFVTDGSAGRAGFTLDYVCSGATTTPIPTLAPSVGTAMTFTGRIDYTFLSPIVYGNNLNLTWVLTCPSSSLVLVNVSFSTFDLESGYDFVTFPGVARYTGSSLPSISNLAANSSSDAYPNVPIIIHHDDSCDDVDGSNHHTIAINNDNSSTINLTSYNPQPSAVPSFINVSPFTTDNKPRNHDQYAITNKEYAITNKECSWGVAWMAAISFVSVVKAVNAKVNPNDLKTLLTTFVNKFTTRHKTSSQGLASSIWLFDQAVALSNAHGRADIKTKATKYDHGWGQVSVIFRIDPVKPAVNNDLLILGAHQDSINQRDGKAAPGADDDGSGTVTIFTALKYLLSSPQWVPTRPIEFQWYSAEETGLQGSKQIATAYAKAKVDDRTGWTRGGTKVISLTDDFTTRPLTQFLEACVNTYLTTKVSRNTCGYGCSDHASWFNAGYATVYPFEEDGPINPNIHSSKDTIATLDFNHMAEFTRLAVAFVVELSQAKTKLPVIVDVVEPDVEPEVIDIDVLTTFGDGHVIVD</sequence>
<dbReference type="SMART" id="SM00042">
    <property type="entry name" value="CUB"/>
    <property type="match status" value="5"/>
</dbReference>
<evidence type="ECO:0000259" key="5">
    <source>
        <dbReference type="PROSITE" id="PS01180"/>
    </source>
</evidence>
<dbReference type="PANTHER" id="PTHR24251">
    <property type="entry name" value="OVOCHYMASE-RELATED"/>
    <property type="match status" value="1"/>
</dbReference>
<evidence type="ECO:0000256" key="1">
    <source>
        <dbReference type="ARBA" id="ARBA00022737"/>
    </source>
</evidence>
<dbReference type="Gene3D" id="2.60.120.290">
    <property type="entry name" value="Spermadhesin, CUB domain"/>
    <property type="match status" value="6"/>
</dbReference>
<evidence type="ECO:0000313" key="6">
    <source>
        <dbReference type="EMBL" id="RHY13781.1"/>
    </source>
</evidence>
<gene>
    <name evidence="6" type="ORF">DYB36_002525</name>
</gene>
<feature type="chain" id="PRO_5017312968" description="CUB domain-containing protein" evidence="4">
    <location>
        <begin position="21"/>
        <end position="1888"/>
    </location>
</feature>
<dbReference type="SUPFAM" id="SSF53187">
    <property type="entry name" value="Zn-dependent exopeptidases"/>
    <property type="match status" value="1"/>
</dbReference>
<evidence type="ECO:0000256" key="3">
    <source>
        <dbReference type="SAM" id="MobiDB-lite"/>
    </source>
</evidence>
<accession>A0A397B5M9</accession>
<dbReference type="Pfam" id="PF00431">
    <property type="entry name" value="CUB"/>
    <property type="match status" value="2"/>
</dbReference>
<dbReference type="SUPFAM" id="SSF49854">
    <property type="entry name" value="Spermadhesin, CUB domain"/>
    <property type="match status" value="8"/>
</dbReference>